<dbReference type="EMBL" id="KV944235">
    <property type="protein sequence ID" value="PIO25491.1"/>
    <property type="molecule type" value="Genomic_DNA"/>
</dbReference>
<keyword evidence="3" id="KW-1185">Reference proteome</keyword>
<feature type="signal peptide" evidence="1">
    <location>
        <begin position="1"/>
        <end position="26"/>
    </location>
</feature>
<dbReference type="AlphaFoldDB" id="A0A2G9RE10"/>
<organism evidence="2 3">
    <name type="scientific">Aquarana catesbeiana</name>
    <name type="common">American bullfrog</name>
    <name type="synonym">Rana catesbeiana</name>
    <dbReference type="NCBI Taxonomy" id="8400"/>
    <lineage>
        <taxon>Eukaryota</taxon>
        <taxon>Metazoa</taxon>
        <taxon>Chordata</taxon>
        <taxon>Craniata</taxon>
        <taxon>Vertebrata</taxon>
        <taxon>Euteleostomi</taxon>
        <taxon>Amphibia</taxon>
        <taxon>Batrachia</taxon>
        <taxon>Anura</taxon>
        <taxon>Neobatrachia</taxon>
        <taxon>Ranoidea</taxon>
        <taxon>Ranidae</taxon>
        <taxon>Aquarana</taxon>
    </lineage>
</organism>
<evidence type="ECO:0000313" key="3">
    <source>
        <dbReference type="Proteomes" id="UP000228934"/>
    </source>
</evidence>
<feature type="chain" id="PRO_5013769131" evidence="1">
    <location>
        <begin position="27"/>
        <end position="129"/>
    </location>
</feature>
<evidence type="ECO:0000313" key="2">
    <source>
        <dbReference type="EMBL" id="PIO25491.1"/>
    </source>
</evidence>
<sequence length="129" mass="14229">MATSGGQKTQCMYSLILGALTGLTMHCNVSKESESDAFKNNGNENKPHYMAMRGRAVKSIFIKSSFSLLKDGIKNNVLQFFLDAIAITKQSNPPLPPSFQCCRSLPASFQPLPFNMHPHHHGLHINALD</sequence>
<name>A0A2G9RE10_AQUCT</name>
<reference evidence="3" key="1">
    <citation type="journal article" date="2017" name="Nat. Commun.">
        <title>The North American bullfrog draft genome provides insight into hormonal regulation of long noncoding RNA.</title>
        <authorList>
            <person name="Hammond S.A."/>
            <person name="Warren R.L."/>
            <person name="Vandervalk B.P."/>
            <person name="Kucuk E."/>
            <person name="Khan H."/>
            <person name="Gibb E.A."/>
            <person name="Pandoh P."/>
            <person name="Kirk H."/>
            <person name="Zhao Y."/>
            <person name="Jones M."/>
            <person name="Mungall A.J."/>
            <person name="Coope R."/>
            <person name="Pleasance S."/>
            <person name="Moore R.A."/>
            <person name="Holt R.A."/>
            <person name="Round J.M."/>
            <person name="Ohora S."/>
            <person name="Walle B.V."/>
            <person name="Veldhoen N."/>
            <person name="Helbing C.C."/>
            <person name="Birol I."/>
        </authorList>
    </citation>
    <scope>NUCLEOTIDE SEQUENCE [LARGE SCALE GENOMIC DNA]</scope>
</reference>
<evidence type="ECO:0000256" key="1">
    <source>
        <dbReference type="SAM" id="SignalP"/>
    </source>
</evidence>
<proteinExistence type="predicted"/>
<keyword evidence="1" id="KW-0732">Signal</keyword>
<accession>A0A2G9RE10</accession>
<dbReference type="Proteomes" id="UP000228934">
    <property type="component" value="Unassembled WGS sequence"/>
</dbReference>
<gene>
    <name evidence="2" type="ORF">AB205_0112790</name>
</gene>
<dbReference type="OrthoDB" id="722566at2759"/>
<protein>
    <submittedName>
        <fullName evidence="2">Uncharacterized protein</fullName>
    </submittedName>
</protein>